<evidence type="ECO:0000256" key="6">
    <source>
        <dbReference type="ARBA" id="ARBA00022723"/>
    </source>
</evidence>
<feature type="binding site" evidence="14">
    <location>
        <begin position="83"/>
        <end position="84"/>
    </location>
    <ligand>
        <name>NAD(+)</name>
        <dbReference type="ChEBI" id="CHEBI:57540"/>
    </ligand>
</feature>
<feature type="binding site" evidence="14">
    <location>
        <position position="441"/>
    </location>
    <ligand>
        <name>Zn(2+)</name>
        <dbReference type="ChEBI" id="CHEBI:29105"/>
    </ligand>
</feature>
<dbReference type="PIRSF" id="PIRSF001604">
    <property type="entry name" value="LigA"/>
    <property type="match status" value="1"/>
</dbReference>
<evidence type="ECO:0000256" key="14">
    <source>
        <dbReference type="HAMAP-Rule" id="MF_01588"/>
    </source>
</evidence>
<dbReference type="InterPro" id="IPR010994">
    <property type="entry name" value="RuvA_2-like"/>
</dbReference>
<dbReference type="FunFam" id="1.10.150.20:FF:000006">
    <property type="entry name" value="DNA ligase"/>
    <property type="match status" value="1"/>
</dbReference>
<dbReference type="GO" id="GO:0003677">
    <property type="term" value="F:DNA binding"/>
    <property type="evidence" value="ECO:0007669"/>
    <property type="project" value="InterPro"/>
</dbReference>
<evidence type="ECO:0000256" key="2">
    <source>
        <dbReference type="ARBA" id="ARBA00012722"/>
    </source>
</evidence>
<feature type="binding site" evidence="14">
    <location>
        <position position="174"/>
    </location>
    <ligand>
        <name>NAD(+)</name>
        <dbReference type="ChEBI" id="CHEBI:57540"/>
    </ligand>
</feature>
<dbReference type="InterPro" id="IPR004149">
    <property type="entry name" value="Znf_DNAligase_C4"/>
</dbReference>
<evidence type="ECO:0000256" key="3">
    <source>
        <dbReference type="ARBA" id="ARBA00013308"/>
    </source>
</evidence>
<feature type="binding site" evidence="14">
    <location>
        <position position="420"/>
    </location>
    <ligand>
        <name>Zn(2+)</name>
        <dbReference type="ChEBI" id="CHEBI:29105"/>
    </ligand>
</feature>
<dbReference type="GO" id="GO:0006281">
    <property type="term" value="P:DNA repair"/>
    <property type="evidence" value="ECO:0007669"/>
    <property type="project" value="UniProtKB-KW"/>
</dbReference>
<keyword evidence="5 14" id="KW-0235">DNA replication</keyword>
<evidence type="ECO:0000256" key="4">
    <source>
        <dbReference type="ARBA" id="ARBA00022598"/>
    </source>
</evidence>
<name>A0AAW9SCX5_9BACT</name>
<dbReference type="SMART" id="SM00278">
    <property type="entry name" value="HhH1"/>
    <property type="match status" value="4"/>
</dbReference>
<sequence length="688" mass="77360">MTEQEVKKQIQELSEKINFYNYEYYQKNNSVISDYDFDQLLNQLIELEEKFPHLRLEDSPTQRVGGAITKEFPTVYHKYPMLSLGNTYNEQELLDFDARVKKAIAEEDVEYICELKFDGVAISLTYENGILKQAVTRGDGVRGDDITPNARTIRSMPLRIEGDNIPESFEVRGEVFLPKKEFDRINAQIVEENEQREKAGRKPMTLLANPRNAASGTLKMQDSSIVSKRKLDCYLYALLGENLGANTHEEALRQLTAWTFNVSPTYKKCNSIQEVLDFIKDWETKRNSLPLETDGIVIKVNNYAQQQQLGFTSKSPRWAIAYKYKAESAKTELESVSYQVGRTGAITPVANLKPVQLAGTVVKRASLHNANEIERLNLHLNDWVYVEKGGEIIPKITGVDMSLRKEGAKKIDFIHECPACGTPLVRAEGEAVHFCENSAHCPPQIKGKIEHFIQRQAMNIESLGPETIEQLLDTGLVKDAADLYLLTEESLLTLERFGKRSAEKLLQGVEASKSQAFSKVLFAIGIRFVGATVAEKLANYFHSMDALSQATVESLVEVPDIGERIAQSVVNYFEIEENRQFVGKLREVGLNFELSEEETTLNSEALKGKTFVVSGVFSVSRDEMKQLVKQHGGKIVSSVSSKLDYLLAGDKMGPSKLEKAKKFNTIVLGEEDFYQMLEQGAEDGVNAE</sequence>
<keyword evidence="11 14" id="KW-0234">DNA repair</keyword>
<dbReference type="RefSeq" id="WP_346821990.1">
    <property type="nucleotide sequence ID" value="NZ_JBDKWZ010000008.1"/>
</dbReference>
<dbReference type="SMART" id="SM00532">
    <property type="entry name" value="LIGANc"/>
    <property type="match status" value="1"/>
</dbReference>
<dbReference type="FunFam" id="2.40.50.140:FF:000012">
    <property type="entry name" value="DNA ligase"/>
    <property type="match status" value="1"/>
</dbReference>
<dbReference type="PANTHER" id="PTHR23389">
    <property type="entry name" value="CHROMOSOME TRANSMISSION FIDELITY FACTOR 18"/>
    <property type="match status" value="1"/>
</dbReference>
<feature type="coiled-coil region" evidence="16">
    <location>
        <begin position="3"/>
        <end position="57"/>
    </location>
</feature>
<keyword evidence="10 14" id="KW-0520">NAD</keyword>
<feature type="domain" description="BRCT" evidence="17">
    <location>
        <begin position="601"/>
        <end position="680"/>
    </location>
</feature>
<evidence type="ECO:0000256" key="8">
    <source>
        <dbReference type="ARBA" id="ARBA00022833"/>
    </source>
</evidence>
<dbReference type="SUPFAM" id="SSF50249">
    <property type="entry name" value="Nucleic acid-binding proteins"/>
    <property type="match status" value="1"/>
</dbReference>
<keyword evidence="8 14" id="KW-0862">Zinc</keyword>
<keyword evidence="19" id="KW-1185">Reference proteome</keyword>
<feature type="binding site" evidence="14">
    <location>
        <position position="137"/>
    </location>
    <ligand>
        <name>NAD(+)</name>
        <dbReference type="ChEBI" id="CHEBI:57540"/>
    </ligand>
</feature>
<keyword evidence="4 14" id="KW-0436">Ligase</keyword>
<dbReference type="Pfam" id="PF03119">
    <property type="entry name" value="DNA_ligase_ZBD"/>
    <property type="match status" value="1"/>
</dbReference>
<evidence type="ECO:0000313" key="19">
    <source>
        <dbReference type="Proteomes" id="UP001403385"/>
    </source>
</evidence>
<feature type="binding site" evidence="14">
    <location>
        <position position="323"/>
    </location>
    <ligand>
        <name>NAD(+)</name>
        <dbReference type="ChEBI" id="CHEBI:57540"/>
    </ligand>
</feature>
<keyword evidence="16" id="KW-0175">Coiled coil</keyword>
<dbReference type="HAMAP" id="MF_01588">
    <property type="entry name" value="DNA_ligase_A"/>
    <property type="match status" value="1"/>
</dbReference>
<dbReference type="Gene3D" id="1.10.150.20">
    <property type="entry name" value="5' to 3' exonuclease, C-terminal subdomain"/>
    <property type="match status" value="2"/>
</dbReference>
<dbReference type="SUPFAM" id="SSF52113">
    <property type="entry name" value="BRCT domain"/>
    <property type="match status" value="1"/>
</dbReference>
<evidence type="ECO:0000256" key="5">
    <source>
        <dbReference type="ARBA" id="ARBA00022705"/>
    </source>
</evidence>
<dbReference type="EMBL" id="JBDKWZ010000008">
    <property type="protein sequence ID" value="MEN7549213.1"/>
    <property type="molecule type" value="Genomic_DNA"/>
</dbReference>
<dbReference type="AlphaFoldDB" id="A0AAW9SCX5"/>
<keyword evidence="6 14" id="KW-0479">Metal-binding</keyword>
<dbReference type="PROSITE" id="PS01056">
    <property type="entry name" value="DNA_LIGASE_N2"/>
    <property type="match status" value="1"/>
</dbReference>
<comment type="similarity">
    <text evidence="13 14">Belongs to the NAD-dependent DNA ligase family. LigA subfamily.</text>
</comment>
<dbReference type="InterPro" id="IPR001357">
    <property type="entry name" value="BRCT_dom"/>
</dbReference>
<accession>A0AAW9SCX5</accession>
<dbReference type="InterPro" id="IPR003583">
    <property type="entry name" value="Hlx-hairpin-Hlx_DNA-bd_motif"/>
</dbReference>
<dbReference type="Gene3D" id="2.40.50.140">
    <property type="entry name" value="Nucleic acid-binding proteins"/>
    <property type="match status" value="1"/>
</dbReference>
<dbReference type="Gene3D" id="1.10.287.610">
    <property type="entry name" value="Helix hairpin bin"/>
    <property type="match status" value="1"/>
</dbReference>
<dbReference type="SMART" id="SM00292">
    <property type="entry name" value="BRCT"/>
    <property type="match status" value="1"/>
</dbReference>
<reference evidence="18 19" key="1">
    <citation type="submission" date="2024-04" db="EMBL/GenBank/DDBJ databases">
        <title>Novel genus in family Flammeovirgaceae.</title>
        <authorList>
            <person name="Nguyen T.H."/>
            <person name="Vuong T.Q."/>
            <person name="Le H."/>
            <person name="Kim S.-G."/>
        </authorList>
    </citation>
    <scope>NUCLEOTIDE SEQUENCE [LARGE SCALE GENOMIC DNA]</scope>
    <source>
        <strain evidence="18 19">JCM 23209</strain>
    </source>
</reference>
<comment type="function">
    <text evidence="1 14">DNA ligase that catalyzes the formation of phosphodiester linkages between 5'-phosphoryl and 3'-hydroxyl groups in double-stranded DNA using NAD as a coenzyme and as the energy source for the reaction. It is essential for DNA replication and repair of damaged DNA.</text>
</comment>
<dbReference type="Pfam" id="PF03120">
    <property type="entry name" value="OB_DNA_ligase"/>
    <property type="match status" value="1"/>
</dbReference>
<dbReference type="SUPFAM" id="SSF47781">
    <property type="entry name" value="RuvA domain 2-like"/>
    <property type="match status" value="1"/>
</dbReference>
<dbReference type="EC" id="6.5.1.2" evidence="2 14"/>
<evidence type="ECO:0000256" key="12">
    <source>
        <dbReference type="ARBA" id="ARBA00034005"/>
    </source>
</evidence>
<keyword evidence="7 14" id="KW-0227">DNA damage</keyword>
<dbReference type="GO" id="GO:0003911">
    <property type="term" value="F:DNA ligase (NAD+) activity"/>
    <property type="evidence" value="ECO:0007669"/>
    <property type="project" value="UniProtKB-UniRule"/>
</dbReference>
<dbReference type="InterPro" id="IPR018239">
    <property type="entry name" value="DNA_ligase_AS"/>
</dbReference>
<dbReference type="InterPro" id="IPR041663">
    <property type="entry name" value="DisA/LigA_HHH"/>
</dbReference>
<dbReference type="PROSITE" id="PS50172">
    <property type="entry name" value="BRCT"/>
    <property type="match status" value="1"/>
</dbReference>
<dbReference type="Pfam" id="PF14520">
    <property type="entry name" value="HHH_5"/>
    <property type="match status" value="1"/>
</dbReference>
<dbReference type="PROSITE" id="PS01055">
    <property type="entry name" value="DNA_LIGASE_N1"/>
    <property type="match status" value="1"/>
</dbReference>
<protein>
    <recommendedName>
        <fullName evidence="3 14">DNA ligase</fullName>
        <ecNumber evidence="2 14">6.5.1.2</ecNumber>
    </recommendedName>
    <alternativeName>
        <fullName evidence="14">Polydeoxyribonucleotide synthase [NAD(+)]</fullName>
    </alternativeName>
</protein>
<dbReference type="InterPro" id="IPR013839">
    <property type="entry name" value="DNAligase_adenylation"/>
</dbReference>
<evidence type="ECO:0000259" key="17">
    <source>
        <dbReference type="PROSITE" id="PS50172"/>
    </source>
</evidence>
<feature type="binding site" evidence="14">
    <location>
        <begin position="34"/>
        <end position="38"/>
    </location>
    <ligand>
        <name>NAD(+)</name>
        <dbReference type="ChEBI" id="CHEBI:57540"/>
    </ligand>
</feature>
<comment type="cofactor">
    <cofactor evidence="14">
        <name>Mg(2+)</name>
        <dbReference type="ChEBI" id="CHEBI:18420"/>
    </cofactor>
    <cofactor evidence="14">
        <name>Mn(2+)</name>
        <dbReference type="ChEBI" id="CHEBI:29035"/>
    </cofactor>
</comment>
<dbReference type="InterPro" id="IPR004150">
    <property type="entry name" value="NAD_DNA_ligase_OB"/>
</dbReference>
<evidence type="ECO:0000313" key="18">
    <source>
        <dbReference type="EMBL" id="MEN7549213.1"/>
    </source>
</evidence>
<dbReference type="Gene3D" id="3.30.470.30">
    <property type="entry name" value="DNA ligase/mRNA capping enzyme"/>
    <property type="match status" value="1"/>
</dbReference>
<dbReference type="Gene3D" id="6.20.10.30">
    <property type="match status" value="1"/>
</dbReference>
<dbReference type="Pfam" id="PF12826">
    <property type="entry name" value="HHH_2"/>
    <property type="match status" value="1"/>
</dbReference>
<comment type="caution">
    <text evidence="18">The sequence shown here is derived from an EMBL/GenBank/DDBJ whole genome shotgun (WGS) entry which is preliminary data.</text>
</comment>
<dbReference type="NCBIfam" id="NF005932">
    <property type="entry name" value="PRK07956.1"/>
    <property type="match status" value="1"/>
</dbReference>
<evidence type="ECO:0000256" key="13">
    <source>
        <dbReference type="ARBA" id="ARBA00060881"/>
    </source>
</evidence>
<dbReference type="PANTHER" id="PTHR23389:SF9">
    <property type="entry name" value="DNA LIGASE"/>
    <property type="match status" value="1"/>
</dbReference>
<evidence type="ECO:0000256" key="9">
    <source>
        <dbReference type="ARBA" id="ARBA00022842"/>
    </source>
</evidence>
<evidence type="ECO:0000256" key="16">
    <source>
        <dbReference type="SAM" id="Coils"/>
    </source>
</evidence>
<dbReference type="Proteomes" id="UP001403385">
    <property type="component" value="Unassembled WGS sequence"/>
</dbReference>
<keyword evidence="14" id="KW-0464">Manganese</keyword>
<dbReference type="NCBIfam" id="TIGR00575">
    <property type="entry name" value="dnlj"/>
    <property type="match status" value="1"/>
</dbReference>
<dbReference type="InterPro" id="IPR012340">
    <property type="entry name" value="NA-bd_OB-fold"/>
</dbReference>
<feature type="binding site" evidence="14">
    <location>
        <position position="435"/>
    </location>
    <ligand>
        <name>Zn(2+)</name>
        <dbReference type="ChEBI" id="CHEBI:29105"/>
    </ligand>
</feature>
<dbReference type="Gene3D" id="3.40.50.10190">
    <property type="entry name" value="BRCT domain"/>
    <property type="match status" value="1"/>
</dbReference>
<dbReference type="InterPro" id="IPR001679">
    <property type="entry name" value="DNA_ligase"/>
</dbReference>
<dbReference type="GO" id="GO:0005829">
    <property type="term" value="C:cytosol"/>
    <property type="evidence" value="ECO:0007669"/>
    <property type="project" value="TreeGrafter"/>
</dbReference>
<dbReference type="InterPro" id="IPR013840">
    <property type="entry name" value="DNAligase_N"/>
</dbReference>
<dbReference type="CDD" id="cd00114">
    <property type="entry name" value="LIGANc"/>
    <property type="match status" value="1"/>
</dbReference>
<feature type="binding site" evidence="14">
    <location>
        <position position="299"/>
    </location>
    <ligand>
        <name>NAD(+)</name>
        <dbReference type="ChEBI" id="CHEBI:57540"/>
    </ligand>
</feature>
<comment type="catalytic activity">
    <reaction evidence="12 14 15">
        <text>NAD(+) + (deoxyribonucleotide)n-3'-hydroxyl + 5'-phospho-(deoxyribonucleotide)m = (deoxyribonucleotide)n+m + AMP + beta-nicotinamide D-nucleotide.</text>
        <dbReference type="EC" id="6.5.1.2"/>
    </reaction>
</comment>
<dbReference type="SUPFAM" id="SSF56091">
    <property type="entry name" value="DNA ligase/mRNA capping enzyme, catalytic domain"/>
    <property type="match status" value="1"/>
</dbReference>
<keyword evidence="9 14" id="KW-0460">Magnesium</keyword>
<dbReference type="InterPro" id="IPR036420">
    <property type="entry name" value="BRCT_dom_sf"/>
</dbReference>
<dbReference type="InterPro" id="IPR033136">
    <property type="entry name" value="DNA_ligase_CS"/>
</dbReference>
<feature type="binding site" evidence="14">
    <location>
        <position position="114"/>
    </location>
    <ligand>
        <name>NAD(+)</name>
        <dbReference type="ChEBI" id="CHEBI:57540"/>
    </ligand>
</feature>
<feature type="binding site" evidence="14">
    <location>
        <position position="417"/>
    </location>
    <ligand>
        <name>Zn(2+)</name>
        <dbReference type="ChEBI" id="CHEBI:29105"/>
    </ligand>
</feature>
<dbReference type="GO" id="GO:0046872">
    <property type="term" value="F:metal ion binding"/>
    <property type="evidence" value="ECO:0007669"/>
    <property type="project" value="UniProtKB-KW"/>
</dbReference>
<gene>
    <name evidence="14 18" type="primary">ligA</name>
    <name evidence="18" type="ORF">AAG747_14915</name>
</gene>
<evidence type="ECO:0000256" key="1">
    <source>
        <dbReference type="ARBA" id="ARBA00004067"/>
    </source>
</evidence>
<evidence type="ECO:0000256" key="7">
    <source>
        <dbReference type="ARBA" id="ARBA00022763"/>
    </source>
</evidence>
<proteinExistence type="inferred from homology"/>
<feature type="active site" description="N6-AMP-lysine intermediate" evidence="14">
    <location>
        <position position="116"/>
    </location>
</feature>
<dbReference type="FunFam" id="1.10.150.20:FF:000007">
    <property type="entry name" value="DNA ligase"/>
    <property type="match status" value="1"/>
</dbReference>
<evidence type="ECO:0000256" key="11">
    <source>
        <dbReference type="ARBA" id="ARBA00023204"/>
    </source>
</evidence>
<organism evidence="18 19">
    <name type="scientific">Rapidithrix thailandica</name>
    <dbReference type="NCBI Taxonomy" id="413964"/>
    <lineage>
        <taxon>Bacteria</taxon>
        <taxon>Pseudomonadati</taxon>
        <taxon>Bacteroidota</taxon>
        <taxon>Cytophagia</taxon>
        <taxon>Cytophagales</taxon>
        <taxon>Flammeovirgaceae</taxon>
        <taxon>Rapidithrix</taxon>
    </lineage>
</organism>
<dbReference type="Pfam" id="PF00533">
    <property type="entry name" value="BRCT"/>
    <property type="match status" value="1"/>
</dbReference>
<dbReference type="GO" id="GO:0006260">
    <property type="term" value="P:DNA replication"/>
    <property type="evidence" value="ECO:0007669"/>
    <property type="project" value="UniProtKB-KW"/>
</dbReference>
<evidence type="ECO:0000256" key="10">
    <source>
        <dbReference type="ARBA" id="ARBA00023027"/>
    </source>
</evidence>
<dbReference type="FunFam" id="3.30.470.30:FF:000001">
    <property type="entry name" value="DNA ligase"/>
    <property type="match status" value="1"/>
</dbReference>
<dbReference type="Pfam" id="PF01653">
    <property type="entry name" value="DNA_ligase_aden"/>
    <property type="match status" value="1"/>
</dbReference>
<evidence type="ECO:0000256" key="15">
    <source>
        <dbReference type="RuleBase" id="RU000618"/>
    </source>
</evidence>